<protein>
    <recommendedName>
        <fullName evidence="4">DUF502 domain-containing protein</fullName>
    </recommendedName>
</protein>
<reference evidence="2 3" key="1">
    <citation type="submission" date="2019-02" db="EMBL/GenBank/DDBJ databases">
        <title>Deep-cultivation of Planctomycetes and their phenomic and genomic characterization uncovers novel biology.</title>
        <authorList>
            <person name="Wiegand S."/>
            <person name="Jogler M."/>
            <person name="Boedeker C."/>
            <person name="Pinto D."/>
            <person name="Vollmers J."/>
            <person name="Rivas-Marin E."/>
            <person name="Kohn T."/>
            <person name="Peeters S.H."/>
            <person name="Heuer A."/>
            <person name="Rast P."/>
            <person name="Oberbeckmann S."/>
            <person name="Bunk B."/>
            <person name="Jeske O."/>
            <person name="Meyerdierks A."/>
            <person name="Storesund J.E."/>
            <person name="Kallscheuer N."/>
            <person name="Luecker S."/>
            <person name="Lage O.M."/>
            <person name="Pohl T."/>
            <person name="Merkel B.J."/>
            <person name="Hornburger P."/>
            <person name="Mueller R.-W."/>
            <person name="Bruemmer F."/>
            <person name="Labrenz M."/>
            <person name="Spormann A.M."/>
            <person name="Op Den Camp H."/>
            <person name="Overmann J."/>
            <person name="Amann R."/>
            <person name="Jetten M.S.M."/>
            <person name="Mascher T."/>
            <person name="Medema M.H."/>
            <person name="Devos D.P."/>
            <person name="Kaster A.-K."/>
            <person name="Ovreas L."/>
            <person name="Rohde M."/>
            <person name="Galperin M.Y."/>
            <person name="Jogler C."/>
        </authorList>
    </citation>
    <scope>NUCLEOTIDE SEQUENCE [LARGE SCALE GENOMIC DNA]</scope>
    <source>
        <strain evidence="2 3">Pla144</strain>
    </source>
</reference>
<evidence type="ECO:0000313" key="3">
    <source>
        <dbReference type="Proteomes" id="UP000318437"/>
    </source>
</evidence>
<dbReference type="PANTHER" id="PTHR31876">
    <property type="entry name" value="COV-LIKE PROTEIN 1"/>
    <property type="match status" value="1"/>
</dbReference>
<dbReference type="PANTHER" id="PTHR31876:SF26">
    <property type="entry name" value="PROTEIN LIKE COV 2"/>
    <property type="match status" value="1"/>
</dbReference>
<dbReference type="Proteomes" id="UP000318437">
    <property type="component" value="Unassembled WGS sequence"/>
</dbReference>
<dbReference type="EMBL" id="SJPS01000001">
    <property type="protein sequence ID" value="TWU29730.1"/>
    <property type="molecule type" value="Genomic_DNA"/>
</dbReference>
<keyword evidence="1" id="KW-0812">Transmembrane</keyword>
<name>A0A5C6CYS8_9BACT</name>
<proteinExistence type="predicted"/>
<comment type="caution">
    <text evidence="2">The sequence shown here is derived from an EMBL/GenBank/DDBJ whole genome shotgun (WGS) entry which is preliminary data.</text>
</comment>
<keyword evidence="1" id="KW-0472">Membrane</keyword>
<organism evidence="2 3">
    <name type="scientific">Bythopirellula polymerisocia</name>
    <dbReference type="NCBI Taxonomy" id="2528003"/>
    <lineage>
        <taxon>Bacteria</taxon>
        <taxon>Pseudomonadati</taxon>
        <taxon>Planctomycetota</taxon>
        <taxon>Planctomycetia</taxon>
        <taxon>Pirellulales</taxon>
        <taxon>Lacipirellulaceae</taxon>
        <taxon>Bythopirellula</taxon>
    </lineage>
</organism>
<feature type="transmembrane region" description="Helical" evidence="1">
    <location>
        <begin position="21"/>
        <end position="42"/>
    </location>
</feature>
<accession>A0A5C6CYS8</accession>
<sequence>MKVGEEKLTLSQRISQPFITGLIGFLPLALTLAILAWVVVFLHDLVGPKSEFGKILSKAGLNLVVCESIAYLVGLVGTLVVVYVFGLLVESGRAGRYHFVVEGALHRVPLVGTIYDASKQLTSVFDRKNEDVKAMSPVLCTFGGQGGAAMLALLPSPKVVHIDGYDYHVVIVPTAPVPFGGALVLVPVDSVKPAGCSVDGLVSVFMSMGASAPQVLGTAKDDKLEICENDQAPE</sequence>
<dbReference type="Pfam" id="PF04367">
    <property type="entry name" value="DUF502"/>
    <property type="match status" value="1"/>
</dbReference>
<evidence type="ECO:0000313" key="2">
    <source>
        <dbReference type="EMBL" id="TWU29730.1"/>
    </source>
</evidence>
<keyword evidence="3" id="KW-1185">Reference proteome</keyword>
<evidence type="ECO:0008006" key="4">
    <source>
        <dbReference type="Google" id="ProtNLM"/>
    </source>
</evidence>
<keyword evidence="1" id="KW-1133">Transmembrane helix</keyword>
<feature type="transmembrane region" description="Helical" evidence="1">
    <location>
        <begin position="69"/>
        <end position="89"/>
    </location>
</feature>
<dbReference type="InterPro" id="IPR007462">
    <property type="entry name" value="COV1-like"/>
</dbReference>
<gene>
    <name evidence="2" type="ORF">Pla144_05090</name>
</gene>
<evidence type="ECO:0000256" key="1">
    <source>
        <dbReference type="SAM" id="Phobius"/>
    </source>
</evidence>
<dbReference type="AlphaFoldDB" id="A0A5C6CYS8"/>